<feature type="compositionally biased region" description="Polar residues" evidence="1">
    <location>
        <begin position="28"/>
        <end position="37"/>
    </location>
</feature>
<evidence type="ECO:0000313" key="4">
    <source>
        <dbReference type="Proteomes" id="UP000434957"/>
    </source>
</evidence>
<name>A0A6A4BSE4_9STRA</name>
<dbReference type="Proteomes" id="UP000435112">
    <property type="component" value="Unassembled WGS sequence"/>
</dbReference>
<dbReference type="EMBL" id="QXFT01004577">
    <property type="protein sequence ID" value="KAE9277106.1"/>
    <property type="molecule type" value="Genomic_DNA"/>
</dbReference>
<accession>A0A6A4BSE4</accession>
<dbReference type="EMBL" id="QXFU01004518">
    <property type="protein sequence ID" value="KAE8968373.1"/>
    <property type="molecule type" value="Genomic_DNA"/>
</dbReference>
<sequence>MRGLLVHDVARAGAVPRGLSHDSPPSFVATSRATTMNGKKGGKSKRNKPLTLKSMPQKRRKSLDDVMYESICERTIIAQKRSCIEMAQAKIKFTKDLLELGIYSTDEVKAMVTEHFSDK</sequence>
<evidence type="ECO:0000256" key="1">
    <source>
        <dbReference type="SAM" id="MobiDB-lite"/>
    </source>
</evidence>
<evidence type="ECO:0000313" key="3">
    <source>
        <dbReference type="EMBL" id="KAE9277106.1"/>
    </source>
</evidence>
<proteinExistence type="predicted"/>
<dbReference type="OrthoDB" id="129012at2759"/>
<reference evidence="3 4" key="1">
    <citation type="submission" date="2018-08" db="EMBL/GenBank/DDBJ databases">
        <title>Genomic investigation of the strawberry pathogen Phytophthora fragariae indicates pathogenicity is determined by transcriptional variation in three key races.</title>
        <authorList>
            <person name="Adams T.M."/>
            <person name="Armitage A.D."/>
            <person name="Sobczyk M.K."/>
            <person name="Bates H.J."/>
            <person name="Dunwell J.M."/>
            <person name="Nellist C.F."/>
            <person name="Harrison R.J."/>
        </authorList>
    </citation>
    <scope>NUCLEOTIDE SEQUENCE [LARGE SCALE GENOMIC DNA]</scope>
    <source>
        <strain evidence="2 5">SCRP324</strain>
        <strain evidence="3 4">SCRP333</strain>
    </source>
</reference>
<organism evidence="3 4">
    <name type="scientific">Phytophthora rubi</name>
    <dbReference type="NCBI Taxonomy" id="129364"/>
    <lineage>
        <taxon>Eukaryota</taxon>
        <taxon>Sar</taxon>
        <taxon>Stramenopiles</taxon>
        <taxon>Oomycota</taxon>
        <taxon>Peronosporomycetes</taxon>
        <taxon>Peronosporales</taxon>
        <taxon>Peronosporaceae</taxon>
        <taxon>Phytophthora</taxon>
    </lineage>
</organism>
<dbReference type="Proteomes" id="UP000434957">
    <property type="component" value="Unassembled WGS sequence"/>
</dbReference>
<comment type="caution">
    <text evidence="3">The sequence shown here is derived from an EMBL/GenBank/DDBJ whole genome shotgun (WGS) entry which is preliminary data.</text>
</comment>
<evidence type="ECO:0000313" key="2">
    <source>
        <dbReference type="EMBL" id="KAE8968373.1"/>
    </source>
</evidence>
<evidence type="ECO:0000313" key="5">
    <source>
        <dbReference type="Proteomes" id="UP000435112"/>
    </source>
</evidence>
<keyword evidence="4" id="KW-1185">Reference proteome</keyword>
<gene>
    <name evidence="2" type="ORF">PR002_g27772</name>
    <name evidence="3" type="ORF">PR003_g28876</name>
</gene>
<dbReference type="AlphaFoldDB" id="A0A6A4BSE4"/>
<protein>
    <submittedName>
        <fullName evidence="3">Uncharacterized protein</fullName>
    </submittedName>
</protein>
<feature type="region of interest" description="Disordered" evidence="1">
    <location>
        <begin position="15"/>
        <end position="61"/>
    </location>
</feature>